<dbReference type="Proteomes" id="UP000712600">
    <property type="component" value="Unassembled WGS sequence"/>
</dbReference>
<dbReference type="EMBL" id="QGKX02001290">
    <property type="protein sequence ID" value="KAF3536824.1"/>
    <property type="molecule type" value="Genomic_DNA"/>
</dbReference>
<accession>A0A8S9QF05</accession>
<protein>
    <submittedName>
        <fullName evidence="1">Uncharacterized protein</fullName>
    </submittedName>
</protein>
<evidence type="ECO:0000313" key="2">
    <source>
        <dbReference type="Proteomes" id="UP000712600"/>
    </source>
</evidence>
<name>A0A8S9QF05_BRACR</name>
<reference evidence="1" key="1">
    <citation type="submission" date="2019-12" db="EMBL/GenBank/DDBJ databases">
        <title>Genome sequencing and annotation of Brassica cretica.</title>
        <authorList>
            <person name="Studholme D.J."/>
            <person name="Sarris P."/>
        </authorList>
    </citation>
    <scope>NUCLEOTIDE SEQUENCE</scope>
    <source>
        <strain evidence="1">PFS-109/04</strain>
        <tissue evidence="1">Leaf</tissue>
    </source>
</reference>
<organism evidence="1 2">
    <name type="scientific">Brassica cretica</name>
    <name type="common">Mustard</name>
    <dbReference type="NCBI Taxonomy" id="69181"/>
    <lineage>
        <taxon>Eukaryota</taxon>
        <taxon>Viridiplantae</taxon>
        <taxon>Streptophyta</taxon>
        <taxon>Embryophyta</taxon>
        <taxon>Tracheophyta</taxon>
        <taxon>Spermatophyta</taxon>
        <taxon>Magnoliopsida</taxon>
        <taxon>eudicotyledons</taxon>
        <taxon>Gunneridae</taxon>
        <taxon>Pentapetalae</taxon>
        <taxon>rosids</taxon>
        <taxon>malvids</taxon>
        <taxon>Brassicales</taxon>
        <taxon>Brassicaceae</taxon>
        <taxon>Brassiceae</taxon>
        <taxon>Brassica</taxon>
    </lineage>
</organism>
<sequence length="137" mass="15451">MHGNRIRLRELRFLFCHGVVLVSNMDNMIVDILNSQLNERFWDGLPCTEGQKRKYQVRAPAVPNTVDEIPSTKRKMDKEPAGGCASEMVTAHNAAILGLVESIKILTEKVERIDVSVAEKEQVNCLKNKADVNFLLM</sequence>
<gene>
    <name evidence="1" type="ORF">F2Q69_00021642</name>
</gene>
<dbReference type="AlphaFoldDB" id="A0A8S9QF05"/>
<evidence type="ECO:0000313" key="1">
    <source>
        <dbReference type="EMBL" id="KAF3536824.1"/>
    </source>
</evidence>
<comment type="caution">
    <text evidence="1">The sequence shown here is derived from an EMBL/GenBank/DDBJ whole genome shotgun (WGS) entry which is preliminary data.</text>
</comment>
<proteinExistence type="predicted"/>